<evidence type="ECO:0000256" key="1">
    <source>
        <dbReference type="ARBA" id="ARBA00022801"/>
    </source>
</evidence>
<dbReference type="InterPro" id="IPR029018">
    <property type="entry name" value="Hex-like_dom2"/>
</dbReference>
<dbReference type="InterPro" id="IPR024733">
    <property type="entry name" value="NAGLU_tim-barrel"/>
</dbReference>
<evidence type="ECO:0000313" key="6">
    <source>
        <dbReference type="Proteomes" id="UP000274578"/>
    </source>
</evidence>
<feature type="domain" description="Alpha-N-acetylglucosaminidase N-terminal" evidence="4">
    <location>
        <begin position="20"/>
        <end position="97"/>
    </location>
</feature>
<feature type="signal peptide" evidence="2">
    <location>
        <begin position="1"/>
        <end position="18"/>
    </location>
</feature>
<feature type="chain" id="PRO_5019026861" evidence="2">
    <location>
        <begin position="19"/>
        <end position="165"/>
    </location>
</feature>
<dbReference type="InterPro" id="IPR024240">
    <property type="entry name" value="NAGLU_N"/>
</dbReference>
<dbReference type="PANTHER" id="PTHR12872:SF1">
    <property type="entry name" value="ALPHA-N-ACETYLGLUCOSAMINIDASE"/>
    <property type="match status" value="1"/>
</dbReference>
<organism evidence="5 6">
    <name type="scientific">Segatella oris</name>
    <dbReference type="NCBI Taxonomy" id="28135"/>
    <lineage>
        <taxon>Bacteria</taxon>
        <taxon>Pseudomonadati</taxon>
        <taxon>Bacteroidota</taxon>
        <taxon>Bacteroidia</taxon>
        <taxon>Bacteroidales</taxon>
        <taxon>Prevotellaceae</taxon>
        <taxon>Segatella</taxon>
    </lineage>
</organism>
<evidence type="ECO:0000256" key="2">
    <source>
        <dbReference type="SAM" id="SignalP"/>
    </source>
</evidence>
<dbReference type="PANTHER" id="PTHR12872">
    <property type="entry name" value="ALPHA-N-ACETYLGLUCOSAMINIDASE"/>
    <property type="match status" value="1"/>
</dbReference>
<dbReference type="Pfam" id="PF05089">
    <property type="entry name" value="NAGLU"/>
    <property type="match status" value="1"/>
</dbReference>
<sequence>MRTIITLFFCLIAVISSANPIDNLLERIDKGASKKFKTELIQSPTDFFELSQEGNRIVIKGNTWVNIAVGLNWYLKYYASIHLTWNNMNTHLPASLPRVTSPERHKTDLKLRYDFNYCTFSYSMAFWDWKRWQTEIDWIALHGVNLPLAIVGEEGECKVNCVRLQ</sequence>
<accession>A0A448L6N2</accession>
<protein>
    <submittedName>
        <fullName evidence="5">Alpha-N-acetylglucosaminidase (NAGLU) N-terminal domain</fullName>
    </submittedName>
</protein>
<dbReference type="KEGG" id="poc:NCTC13071_01614"/>
<feature type="domain" description="Alpha-N-acetylglucosaminidase tim-barrel" evidence="3">
    <location>
        <begin position="112"/>
        <end position="154"/>
    </location>
</feature>
<dbReference type="GO" id="GO:0016787">
    <property type="term" value="F:hydrolase activity"/>
    <property type="evidence" value="ECO:0007669"/>
    <property type="project" value="UniProtKB-KW"/>
</dbReference>
<keyword evidence="1" id="KW-0378">Hydrolase</keyword>
<dbReference type="GO" id="GO:0005975">
    <property type="term" value="P:carbohydrate metabolic process"/>
    <property type="evidence" value="ECO:0007669"/>
    <property type="project" value="UniProtKB-ARBA"/>
</dbReference>
<dbReference type="InterPro" id="IPR007781">
    <property type="entry name" value="NAGLU"/>
</dbReference>
<evidence type="ECO:0000259" key="4">
    <source>
        <dbReference type="Pfam" id="PF12971"/>
    </source>
</evidence>
<dbReference type="Proteomes" id="UP000274578">
    <property type="component" value="Chromosome 1"/>
</dbReference>
<gene>
    <name evidence="5" type="ORF">NCTC13071_01614</name>
</gene>
<evidence type="ECO:0000259" key="3">
    <source>
        <dbReference type="Pfam" id="PF05089"/>
    </source>
</evidence>
<dbReference type="Gene3D" id="3.30.379.10">
    <property type="entry name" value="Chitobiase/beta-hexosaminidase domain 2-like"/>
    <property type="match status" value="1"/>
</dbReference>
<keyword evidence="2" id="KW-0732">Signal</keyword>
<name>A0A448L6N2_9BACT</name>
<dbReference type="Pfam" id="PF12971">
    <property type="entry name" value="NAGLU_N"/>
    <property type="match status" value="1"/>
</dbReference>
<dbReference type="EMBL" id="LR134384">
    <property type="protein sequence ID" value="VEH15606.1"/>
    <property type="molecule type" value="Genomic_DNA"/>
</dbReference>
<proteinExistence type="predicted"/>
<reference evidence="5 6" key="1">
    <citation type="submission" date="2018-12" db="EMBL/GenBank/DDBJ databases">
        <authorList>
            <consortium name="Pathogen Informatics"/>
        </authorList>
    </citation>
    <scope>NUCLEOTIDE SEQUENCE [LARGE SCALE GENOMIC DNA]</scope>
    <source>
        <strain evidence="5 6">NCTC13071</strain>
    </source>
</reference>
<dbReference type="AlphaFoldDB" id="A0A448L6N2"/>
<dbReference type="Gene3D" id="3.20.20.80">
    <property type="entry name" value="Glycosidases"/>
    <property type="match status" value="1"/>
</dbReference>
<evidence type="ECO:0000313" key="5">
    <source>
        <dbReference type="EMBL" id="VEH15606.1"/>
    </source>
</evidence>